<dbReference type="PANTHER" id="PTHR23057">
    <property type="entry name" value="JUXTAPOSED WITH ANOTHER ZINC FINGER PROTEIN 1"/>
    <property type="match status" value="1"/>
</dbReference>
<feature type="region of interest" description="Disordered" evidence="5">
    <location>
        <begin position="484"/>
        <end position="528"/>
    </location>
</feature>
<feature type="domain" description="C2H2-type" evidence="6">
    <location>
        <begin position="552"/>
        <end position="575"/>
    </location>
</feature>
<gene>
    <name evidence="7" type="ORF">EW145_g8308</name>
</gene>
<dbReference type="Proteomes" id="UP000308199">
    <property type="component" value="Unassembled WGS sequence"/>
</dbReference>
<dbReference type="InterPro" id="IPR013087">
    <property type="entry name" value="Znf_C2H2_type"/>
</dbReference>
<feature type="region of interest" description="Disordered" evidence="5">
    <location>
        <begin position="315"/>
        <end position="343"/>
    </location>
</feature>
<feature type="region of interest" description="Disordered" evidence="5">
    <location>
        <begin position="253"/>
        <end position="276"/>
    </location>
</feature>
<keyword evidence="2" id="KW-0677">Repeat</keyword>
<organism evidence="7 8">
    <name type="scientific">Phellinidium pouzarii</name>
    <dbReference type="NCBI Taxonomy" id="167371"/>
    <lineage>
        <taxon>Eukaryota</taxon>
        <taxon>Fungi</taxon>
        <taxon>Dikarya</taxon>
        <taxon>Basidiomycota</taxon>
        <taxon>Agaricomycotina</taxon>
        <taxon>Agaricomycetes</taxon>
        <taxon>Hymenochaetales</taxon>
        <taxon>Hymenochaetaceae</taxon>
        <taxon>Phellinidium</taxon>
    </lineage>
</organism>
<proteinExistence type="predicted"/>
<sequence>SMAATSQPISIAPQTRSQSQGQTQPWPAKSPGLGEGSQSWSIHPGPLFVSSGSLGSIAGTSLSFGSKLYPGFSSAGQLLNSLESVSHLSFLSLSLSLSSSSSDLYALLSPSDFKCRVSSSIESDHSSLINSHMSEREIEQYRNFSCCGYPLPDMHELVEHFETHHVFLVDPSSSSSSSSSSSTTLSNGTNPPAATTTSSGLPARSTDSSLAGALGPANSSNSNINSASRLSHARQSSSLSLAMTGGVAAFDPDDMDLDIEADSPPSSVSSHSSPGAAGVALPGCLPHRFHANGTISSVSSPPDTPLLATPVSPVNGASFTNSGQGGPFPWSSPLSSDSGLATPTGPSAFDSVHLPAKNMSMFAHPYAAGQNAHARKMPHHFASMYALRGNAHAQSQQALVASAMNGYAGYSDYSSGFPGTIASGSSNNHMGEMHSGMRAAAAAAAAATAGGDMGAYAEGAIHPSLLFSTSAAAAAATVNGGAVPSVSGGRMDMMNSPRTTPAHSRAPSPSSSNVGASSSTGGKTKSSSSAALCSASTTLSRPSASLLLSKPFKCPKAGCMKSYKQANGLKYHVTHGQCNFTPPPELSSVEGLSEREAERRLRPFCCQVPPCQRRYKNMNGLRYHYQHSGDHGARGLALLASGNHDATKSQPSPPSISLGTDLPTGGNGIGGDGETPTTMSAPPTPAPANGHHS</sequence>
<evidence type="ECO:0000259" key="6">
    <source>
        <dbReference type="SMART" id="SM00355"/>
    </source>
</evidence>
<feature type="compositionally biased region" description="Polar residues" evidence="5">
    <location>
        <begin position="1"/>
        <end position="25"/>
    </location>
</feature>
<keyword evidence="4" id="KW-0862">Zinc</keyword>
<comment type="caution">
    <text evidence="7">The sequence shown here is derived from an EMBL/GenBank/DDBJ whole genome shotgun (WGS) entry which is preliminary data.</text>
</comment>
<evidence type="ECO:0000256" key="5">
    <source>
        <dbReference type="SAM" id="MobiDB-lite"/>
    </source>
</evidence>
<feature type="compositionally biased region" description="Low complexity" evidence="5">
    <location>
        <begin position="263"/>
        <end position="274"/>
    </location>
</feature>
<feature type="region of interest" description="Disordered" evidence="5">
    <location>
        <begin position="643"/>
        <end position="693"/>
    </location>
</feature>
<feature type="compositionally biased region" description="Polar residues" evidence="5">
    <location>
        <begin position="332"/>
        <end position="343"/>
    </location>
</feature>
<dbReference type="AlphaFoldDB" id="A0A4S4KBN2"/>
<feature type="domain" description="C2H2-type" evidence="6">
    <location>
        <begin position="604"/>
        <end position="631"/>
    </location>
</feature>
<feature type="compositionally biased region" description="Low complexity" evidence="5">
    <location>
        <begin position="172"/>
        <end position="182"/>
    </location>
</feature>
<dbReference type="InterPro" id="IPR051580">
    <property type="entry name" value="ZnF-Chromatin_assoc"/>
</dbReference>
<evidence type="ECO:0000256" key="4">
    <source>
        <dbReference type="ARBA" id="ARBA00022833"/>
    </source>
</evidence>
<feature type="domain" description="C2H2-type" evidence="6">
    <location>
        <begin position="144"/>
        <end position="164"/>
    </location>
</feature>
<dbReference type="SMART" id="SM00355">
    <property type="entry name" value="ZnF_C2H2"/>
    <property type="match status" value="3"/>
</dbReference>
<evidence type="ECO:0000256" key="1">
    <source>
        <dbReference type="ARBA" id="ARBA00022723"/>
    </source>
</evidence>
<protein>
    <recommendedName>
        <fullName evidence="6">C2H2-type domain-containing protein</fullName>
    </recommendedName>
</protein>
<feature type="region of interest" description="Disordered" evidence="5">
    <location>
        <begin position="1"/>
        <end position="38"/>
    </location>
</feature>
<dbReference type="PANTHER" id="PTHR23057:SF0">
    <property type="entry name" value="JUXTAPOSED WITH ANOTHER ZINC FINGER PROTEIN 1"/>
    <property type="match status" value="1"/>
</dbReference>
<evidence type="ECO:0000256" key="3">
    <source>
        <dbReference type="ARBA" id="ARBA00022771"/>
    </source>
</evidence>
<dbReference type="OrthoDB" id="1662883at2759"/>
<feature type="non-terminal residue" evidence="7">
    <location>
        <position position="1"/>
    </location>
</feature>
<feature type="region of interest" description="Disordered" evidence="5">
    <location>
        <begin position="172"/>
        <end position="231"/>
    </location>
</feature>
<keyword evidence="3" id="KW-0863">Zinc-finger</keyword>
<accession>A0A4S4KBN2</accession>
<keyword evidence="8" id="KW-1185">Reference proteome</keyword>
<evidence type="ECO:0000256" key="2">
    <source>
        <dbReference type="ARBA" id="ARBA00022737"/>
    </source>
</evidence>
<evidence type="ECO:0000313" key="7">
    <source>
        <dbReference type="EMBL" id="THG93689.1"/>
    </source>
</evidence>
<dbReference type="EMBL" id="SGPK01001239">
    <property type="protein sequence ID" value="THG93689.1"/>
    <property type="molecule type" value="Genomic_DNA"/>
</dbReference>
<dbReference type="GO" id="GO:0005634">
    <property type="term" value="C:nucleus"/>
    <property type="evidence" value="ECO:0007669"/>
    <property type="project" value="TreeGrafter"/>
</dbReference>
<feature type="non-terminal residue" evidence="7">
    <location>
        <position position="693"/>
    </location>
</feature>
<reference evidence="7 8" key="1">
    <citation type="submission" date="2019-02" db="EMBL/GenBank/DDBJ databases">
        <title>Genome sequencing of the rare red list fungi Phellinidium pouzarii.</title>
        <authorList>
            <person name="Buettner E."/>
            <person name="Kellner H."/>
        </authorList>
    </citation>
    <scope>NUCLEOTIDE SEQUENCE [LARGE SCALE GENOMIC DNA]</scope>
    <source>
        <strain evidence="7 8">DSM 108285</strain>
    </source>
</reference>
<evidence type="ECO:0000313" key="8">
    <source>
        <dbReference type="Proteomes" id="UP000308199"/>
    </source>
</evidence>
<feature type="compositionally biased region" description="Low complexity" evidence="5">
    <location>
        <begin position="501"/>
        <end position="528"/>
    </location>
</feature>
<name>A0A4S4KBN2_9AGAM</name>
<feature type="compositionally biased region" description="Polar residues" evidence="5">
    <location>
        <begin position="183"/>
        <end position="209"/>
    </location>
</feature>
<keyword evidence="1" id="KW-0479">Metal-binding</keyword>
<feature type="compositionally biased region" description="Low complexity" evidence="5">
    <location>
        <begin position="217"/>
        <end position="228"/>
    </location>
</feature>
<dbReference type="GO" id="GO:0008270">
    <property type="term" value="F:zinc ion binding"/>
    <property type="evidence" value="ECO:0007669"/>
    <property type="project" value="UniProtKB-KW"/>
</dbReference>
<dbReference type="Gene3D" id="3.30.160.60">
    <property type="entry name" value="Classic Zinc Finger"/>
    <property type="match status" value="1"/>
</dbReference>